<accession>A0A2A4J1N2</accession>
<comment type="caution">
    <text evidence="1">The sequence shown here is derived from an EMBL/GenBank/DDBJ whole genome shotgun (WGS) entry which is preliminary data.</text>
</comment>
<dbReference type="EMBL" id="NWSH01004261">
    <property type="protein sequence ID" value="PCG65293.1"/>
    <property type="molecule type" value="Genomic_DNA"/>
</dbReference>
<dbReference type="STRING" id="7102.A0A2A4J1N2"/>
<protein>
    <recommendedName>
        <fullName evidence="2">Retrotransposon gag domain-containing protein</fullName>
    </recommendedName>
</protein>
<name>A0A2A4J1N2_HELVI</name>
<sequence length="246" mass="28191">MTEESWITRLRHGAGGVESEPGTAAFFIDGIPKFSGDDKTISSAKWAQDLEDNAEIFKWSAQQKLIIARRTLVGTAALWLRGEKAFKTYDELKVAVQKEFPETVNVKEMHEIMAARKKQKGETYYQYMLFMKELGRRAKFPDYVAVQYIIDGIQDYESNKAILYGATTYPMLKEKLLLYEKMKSKSHKSTEGCKHQQISSSDINDYVGQAVTVFQRSINQWWRCSRPVGKAEVKCQHGGMSRHLAR</sequence>
<reference evidence="1" key="1">
    <citation type="submission" date="2017-09" db="EMBL/GenBank/DDBJ databases">
        <title>Contemporary evolution of a Lepidopteran species, Heliothis virescens, in response to modern agricultural practices.</title>
        <authorList>
            <person name="Fritz M.L."/>
            <person name="Deyonke A.M."/>
            <person name="Papanicolaou A."/>
            <person name="Micinski S."/>
            <person name="Westbrook J."/>
            <person name="Gould F."/>
        </authorList>
    </citation>
    <scope>NUCLEOTIDE SEQUENCE [LARGE SCALE GENOMIC DNA]</scope>
    <source>
        <strain evidence="1">HvINT-</strain>
        <tissue evidence="1">Whole body</tissue>
    </source>
</reference>
<organism evidence="1">
    <name type="scientific">Heliothis virescens</name>
    <name type="common">Tobacco budworm moth</name>
    <dbReference type="NCBI Taxonomy" id="7102"/>
    <lineage>
        <taxon>Eukaryota</taxon>
        <taxon>Metazoa</taxon>
        <taxon>Ecdysozoa</taxon>
        <taxon>Arthropoda</taxon>
        <taxon>Hexapoda</taxon>
        <taxon>Insecta</taxon>
        <taxon>Pterygota</taxon>
        <taxon>Neoptera</taxon>
        <taxon>Endopterygota</taxon>
        <taxon>Lepidoptera</taxon>
        <taxon>Glossata</taxon>
        <taxon>Ditrysia</taxon>
        <taxon>Noctuoidea</taxon>
        <taxon>Noctuidae</taxon>
        <taxon>Heliothinae</taxon>
        <taxon>Heliothis</taxon>
    </lineage>
</organism>
<gene>
    <name evidence="1" type="ORF">B5V51_9391</name>
</gene>
<evidence type="ECO:0000313" key="1">
    <source>
        <dbReference type="EMBL" id="PCG65293.1"/>
    </source>
</evidence>
<evidence type="ECO:0008006" key="2">
    <source>
        <dbReference type="Google" id="ProtNLM"/>
    </source>
</evidence>
<proteinExistence type="predicted"/>
<dbReference type="AlphaFoldDB" id="A0A2A4J1N2"/>